<comment type="caution">
    <text evidence="1">The sequence shown here is derived from an EMBL/GenBank/DDBJ whole genome shotgun (WGS) entry which is preliminary data.</text>
</comment>
<dbReference type="AlphaFoldDB" id="A0A0A6UT41"/>
<keyword evidence="2" id="KW-1185">Reference proteome</keyword>
<protein>
    <submittedName>
        <fullName evidence="1">Uncharacterized protein</fullName>
    </submittedName>
</protein>
<gene>
    <name evidence="1" type="ORF">MB27_06845</name>
</gene>
<evidence type="ECO:0000313" key="1">
    <source>
        <dbReference type="EMBL" id="KHD78168.1"/>
    </source>
</evidence>
<dbReference type="EMBL" id="JRTT01000006">
    <property type="protein sequence ID" value="KHD78168.1"/>
    <property type="molecule type" value="Genomic_DNA"/>
</dbReference>
<dbReference type="STRING" id="1869.MB27_06845"/>
<dbReference type="RefSeq" id="WP_043523264.1">
    <property type="nucleotide sequence ID" value="NZ_BAABKU010000004.1"/>
</dbReference>
<accession>A0A0A6UT41</accession>
<reference evidence="1 2" key="1">
    <citation type="submission" date="2014-10" db="EMBL/GenBank/DDBJ databases">
        <title>Draft genome sequence of Actinoplanes utahensis NRRL 12052.</title>
        <authorList>
            <person name="Velasco-Bucheli B."/>
            <person name="del Cerro C."/>
            <person name="Hormigo D."/>
            <person name="Garcia J.L."/>
            <person name="Acebal C."/>
            <person name="Arroyo M."/>
            <person name="de la Mata I."/>
        </authorList>
    </citation>
    <scope>NUCLEOTIDE SEQUENCE [LARGE SCALE GENOMIC DNA]</scope>
    <source>
        <strain evidence="1 2">NRRL 12052</strain>
    </source>
</reference>
<evidence type="ECO:0000313" key="2">
    <source>
        <dbReference type="Proteomes" id="UP000054537"/>
    </source>
</evidence>
<dbReference type="Proteomes" id="UP000054537">
    <property type="component" value="Unassembled WGS sequence"/>
</dbReference>
<dbReference type="eggNOG" id="COG0560">
    <property type="taxonomic scope" value="Bacteria"/>
</dbReference>
<dbReference type="OrthoDB" id="9799365at2"/>
<organism evidence="1 2">
    <name type="scientific">Actinoplanes utahensis</name>
    <dbReference type="NCBI Taxonomy" id="1869"/>
    <lineage>
        <taxon>Bacteria</taxon>
        <taxon>Bacillati</taxon>
        <taxon>Actinomycetota</taxon>
        <taxon>Actinomycetes</taxon>
        <taxon>Micromonosporales</taxon>
        <taxon>Micromonosporaceae</taxon>
        <taxon>Actinoplanes</taxon>
    </lineage>
</organism>
<proteinExistence type="predicted"/>
<sequence length="96" mass="10860">MVDQPLDYLDDGAQKPVRIWNRTGRRPLFAAGNSNGDVDMLTFTRHPGKPCLRLLVKHDDAIREFDYVAGSEQALKEAESQGWTVAGIRDDWLTVF</sequence>
<name>A0A0A6UT41_ACTUT</name>
<dbReference type="Gene3D" id="3.40.50.1000">
    <property type="entry name" value="HAD superfamily/HAD-like"/>
    <property type="match status" value="1"/>
</dbReference>
<dbReference type="InterPro" id="IPR023214">
    <property type="entry name" value="HAD_sf"/>
</dbReference>